<dbReference type="InterPro" id="IPR033437">
    <property type="entry name" value="DUF5130"/>
</dbReference>
<accession>A0A6G7YK59</accession>
<dbReference type="RefSeq" id="WP_166320801.1">
    <property type="nucleotide sequence ID" value="NZ_CP049866.1"/>
</dbReference>
<proteinExistence type="predicted"/>
<dbReference type="Pfam" id="PF17174">
    <property type="entry name" value="DUF5130"/>
    <property type="match status" value="1"/>
</dbReference>
<dbReference type="AlphaFoldDB" id="A0A6G7YK59"/>
<name>A0A6G7YK59_9ACTN</name>
<sequence length="127" mass="13896">MAAGELSSRDLAELDKTIRAAEQSCRFEFSVFVGTAEDDSRAHATRLHSSLVAPTRSILVMVDPRARLIQVVTGNDVRRHLTDREVELSIFAMQSHFAADDLVGGLKHGVAMLAEHARPQHTLHAGV</sequence>
<reference evidence="1 2" key="1">
    <citation type="submission" date="2020-03" db="EMBL/GenBank/DDBJ databases">
        <title>Nocardioides sp. nov., isolated from fish.</title>
        <authorList>
            <person name="Hyun D.-W."/>
            <person name="Bae J.-W."/>
        </authorList>
    </citation>
    <scope>NUCLEOTIDE SEQUENCE [LARGE SCALE GENOMIC DNA]</scope>
    <source>
        <strain evidence="1 2">HDW12A</strain>
    </source>
</reference>
<protein>
    <submittedName>
        <fullName evidence="1">DUF5130 family protein</fullName>
    </submittedName>
</protein>
<evidence type="ECO:0000313" key="2">
    <source>
        <dbReference type="Proteomes" id="UP000502035"/>
    </source>
</evidence>
<gene>
    <name evidence="1" type="ORF">G7071_18435</name>
</gene>
<organism evidence="1 2">
    <name type="scientific">Nocardioides piscis</name>
    <dbReference type="NCBI Taxonomy" id="2714938"/>
    <lineage>
        <taxon>Bacteria</taxon>
        <taxon>Bacillati</taxon>
        <taxon>Actinomycetota</taxon>
        <taxon>Actinomycetes</taxon>
        <taxon>Propionibacteriales</taxon>
        <taxon>Nocardioidaceae</taxon>
        <taxon>Nocardioides</taxon>
    </lineage>
</organism>
<dbReference type="KEGG" id="npi:G7071_18435"/>
<evidence type="ECO:0000313" key="1">
    <source>
        <dbReference type="EMBL" id="QIK77118.1"/>
    </source>
</evidence>
<dbReference type="EMBL" id="CP049866">
    <property type="protein sequence ID" value="QIK77118.1"/>
    <property type="molecule type" value="Genomic_DNA"/>
</dbReference>
<keyword evidence="2" id="KW-1185">Reference proteome</keyword>
<dbReference type="Gene3D" id="3.10.310.50">
    <property type="match status" value="1"/>
</dbReference>
<dbReference type="Proteomes" id="UP000502035">
    <property type="component" value="Chromosome"/>
</dbReference>